<keyword evidence="8" id="KW-0804">Transcription</keyword>
<dbReference type="InterPro" id="IPR009057">
    <property type="entry name" value="Homeodomain-like_sf"/>
</dbReference>
<comment type="subcellular location">
    <subcellularLocation>
        <location evidence="1">Cell membrane</location>
        <topology evidence="1">Multi-pass membrane protein</topology>
    </subcellularLocation>
</comment>
<organism evidence="11 12">
    <name type="scientific">Lederbergia lenta</name>
    <name type="common">Bacillus lentus</name>
    <dbReference type="NCBI Taxonomy" id="1467"/>
    <lineage>
        <taxon>Bacteria</taxon>
        <taxon>Bacillati</taxon>
        <taxon>Bacillota</taxon>
        <taxon>Bacilli</taxon>
        <taxon>Bacillales</taxon>
        <taxon>Bacillaceae</taxon>
        <taxon>Lederbergia</taxon>
    </lineage>
</organism>
<dbReference type="SUPFAM" id="SSF46689">
    <property type="entry name" value="Homeodomain-like"/>
    <property type="match status" value="1"/>
</dbReference>
<evidence type="ECO:0000256" key="7">
    <source>
        <dbReference type="ARBA" id="ARBA00023136"/>
    </source>
</evidence>
<keyword evidence="4 9" id="KW-1133">Transmembrane helix</keyword>
<keyword evidence="12" id="KW-1185">Reference proteome</keyword>
<dbReference type="InterPro" id="IPR033479">
    <property type="entry name" value="dCache_1"/>
</dbReference>
<evidence type="ECO:0000256" key="5">
    <source>
        <dbReference type="ARBA" id="ARBA00023015"/>
    </source>
</evidence>
<dbReference type="Gene3D" id="3.30.450.20">
    <property type="entry name" value="PAS domain"/>
    <property type="match status" value="1"/>
</dbReference>
<dbReference type="KEGG" id="blen:NCTC4824_03696"/>
<feature type="transmembrane region" description="Helical" evidence="9">
    <location>
        <begin position="12"/>
        <end position="32"/>
    </location>
</feature>
<name>A0A2X4WHI0_LEDLE</name>
<keyword evidence="5" id="KW-0805">Transcription regulation</keyword>
<dbReference type="Gene3D" id="1.10.10.60">
    <property type="entry name" value="Homeodomain-like"/>
    <property type="match status" value="2"/>
</dbReference>
<feature type="transmembrane region" description="Helical" evidence="9">
    <location>
        <begin position="296"/>
        <end position="318"/>
    </location>
</feature>
<evidence type="ECO:0000256" key="9">
    <source>
        <dbReference type="SAM" id="Phobius"/>
    </source>
</evidence>
<dbReference type="PANTHER" id="PTHR43280:SF2">
    <property type="entry name" value="HTH-TYPE TRANSCRIPTIONAL REGULATOR EXSA"/>
    <property type="match status" value="1"/>
</dbReference>
<reference evidence="11 12" key="1">
    <citation type="submission" date="2018-06" db="EMBL/GenBank/DDBJ databases">
        <authorList>
            <consortium name="Pathogen Informatics"/>
            <person name="Doyle S."/>
        </authorList>
    </citation>
    <scope>NUCLEOTIDE SEQUENCE [LARGE SCALE GENOMIC DNA]</scope>
    <source>
        <strain evidence="11 12">NCTC4824</strain>
    </source>
</reference>
<dbReference type="InterPro" id="IPR018060">
    <property type="entry name" value="HTH_AraC"/>
</dbReference>
<dbReference type="SMART" id="SM00342">
    <property type="entry name" value="HTH_ARAC"/>
    <property type="match status" value="1"/>
</dbReference>
<sequence>MKRSVRIPIIYQHLFIYIILLIVPIFIMGYIIHFQLITSLKSQVTASNEQKLTQMKDIMDTKLLELHNISMQISNQPELTPYSINNFYDVFKAKKLLSYKVGNDFIYDLFYFIRDGDYLYSGDSSYSIPLFIESHYQYKHWQTDEFYQDINTSEQRFLRNAEDITLFNGVQSRMITYGVPVPLNNSNPYGTILFLIKEKTIRDMLRNVVHTSEGNAFILDENNQMVASLSPNDKELSMINKEIEKNGVEGIRSLNIGDQTYFMSHVKSEFFDWTYITFMPEKELMREVHAVRNKVLTSYAVILGVGGLLIYLGIHMNYKPLRRLIRRADEKWARVVDHRHELDKIWGAMDYTDSMNRKLSEQVENSLPVLQQHLLIRLLRGELIDHTEFNVLGAEVDLTLKESSYFVMLVDFNKDEMPHVHMRAELVETWLSHLPNIEKYRVDLFETSKIAMILSGEVDASLLENWYQTYIKSQSSTITIGVGNSYRDFTQIGKSHLEASTALHYKLIKGADQIIFFTETSAQHLSLRWYDKRMIEQLELFLRQKDKDRVDEIIDQIVHIIKAEDTNLFMAKCLSFDVSSTVMRIVHDMRRFQKEVGGTLPDVFLINDFHSVEEIEETVRRMIQAAIRLDDQTAPEQKLLDELLDYMNRNYHDYEFSIQSLADQFGLSETYIMRYFKKQTGDTILQHLNRLRMDHTKQLLETTDMPIKEIVTQVGYSDVSSFIRRFKQSTQLTPGEYRKRYAKKKA</sequence>
<evidence type="ECO:0000259" key="10">
    <source>
        <dbReference type="PROSITE" id="PS01124"/>
    </source>
</evidence>
<dbReference type="GO" id="GO:0003700">
    <property type="term" value="F:DNA-binding transcription factor activity"/>
    <property type="evidence" value="ECO:0007669"/>
    <property type="project" value="InterPro"/>
</dbReference>
<dbReference type="Proteomes" id="UP000249134">
    <property type="component" value="Chromosome 1"/>
</dbReference>
<dbReference type="Pfam" id="PF02743">
    <property type="entry name" value="dCache_1"/>
    <property type="match status" value="1"/>
</dbReference>
<evidence type="ECO:0000256" key="6">
    <source>
        <dbReference type="ARBA" id="ARBA00023125"/>
    </source>
</evidence>
<feature type="domain" description="HTH araC/xylS-type" evidence="10">
    <location>
        <begin position="641"/>
        <end position="740"/>
    </location>
</feature>
<dbReference type="Pfam" id="PF12833">
    <property type="entry name" value="HTH_18"/>
    <property type="match status" value="1"/>
</dbReference>
<dbReference type="InterPro" id="IPR041522">
    <property type="entry name" value="CdaR_GGDEF"/>
</dbReference>
<evidence type="ECO:0000256" key="2">
    <source>
        <dbReference type="ARBA" id="ARBA00022475"/>
    </source>
</evidence>
<evidence type="ECO:0000256" key="1">
    <source>
        <dbReference type="ARBA" id="ARBA00004651"/>
    </source>
</evidence>
<evidence type="ECO:0000256" key="4">
    <source>
        <dbReference type="ARBA" id="ARBA00022989"/>
    </source>
</evidence>
<keyword evidence="2" id="KW-1003">Cell membrane</keyword>
<evidence type="ECO:0000256" key="8">
    <source>
        <dbReference type="ARBA" id="ARBA00023163"/>
    </source>
</evidence>
<dbReference type="PANTHER" id="PTHR43280">
    <property type="entry name" value="ARAC-FAMILY TRANSCRIPTIONAL REGULATOR"/>
    <property type="match status" value="1"/>
</dbReference>
<dbReference type="AlphaFoldDB" id="A0A2X4WHI0"/>
<evidence type="ECO:0000313" key="12">
    <source>
        <dbReference type="Proteomes" id="UP000249134"/>
    </source>
</evidence>
<dbReference type="STRING" id="1348624.GCA_001591545_02086"/>
<keyword evidence="3 9" id="KW-0812">Transmembrane</keyword>
<gene>
    <name evidence="11" type="primary">araC</name>
    <name evidence="11" type="ORF">NCTC4824_03696</name>
</gene>
<keyword evidence="6" id="KW-0238">DNA-binding</keyword>
<accession>A0A2X4WHI0</accession>
<dbReference type="PROSITE" id="PS01124">
    <property type="entry name" value="HTH_ARAC_FAMILY_2"/>
    <property type="match status" value="1"/>
</dbReference>
<dbReference type="GO" id="GO:0043565">
    <property type="term" value="F:sequence-specific DNA binding"/>
    <property type="evidence" value="ECO:0007669"/>
    <property type="project" value="InterPro"/>
</dbReference>
<dbReference type="GO" id="GO:0005886">
    <property type="term" value="C:plasma membrane"/>
    <property type="evidence" value="ECO:0007669"/>
    <property type="project" value="UniProtKB-SubCell"/>
</dbReference>
<evidence type="ECO:0000313" key="11">
    <source>
        <dbReference type="EMBL" id="SQI62601.1"/>
    </source>
</evidence>
<proteinExistence type="predicted"/>
<protein>
    <submittedName>
        <fullName evidence="11">AraC family transcriptional regulator</fullName>
    </submittedName>
</protein>
<dbReference type="EMBL" id="LS483476">
    <property type="protein sequence ID" value="SQI62601.1"/>
    <property type="molecule type" value="Genomic_DNA"/>
</dbReference>
<dbReference type="Pfam" id="PF17853">
    <property type="entry name" value="GGDEF_2"/>
    <property type="match status" value="1"/>
</dbReference>
<evidence type="ECO:0000256" key="3">
    <source>
        <dbReference type="ARBA" id="ARBA00022692"/>
    </source>
</evidence>
<dbReference type="RefSeq" id="WP_066141123.1">
    <property type="nucleotide sequence ID" value="NZ_CBCSGM010000003.1"/>
</dbReference>
<keyword evidence="7 9" id="KW-0472">Membrane</keyword>